<evidence type="ECO:0000313" key="7">
    <source>
        <dbReference type="Proteomes" id="UP000683925"/>
    </source>
</evidence>
<dbReference type="Proteomes" id="UP000683925">
    <property type="component" value="Unassembled WGS sequence"/>
</dbReference>
<dbReference type="Pfam" id="PF02493">
    <property type="entry name" value="MORN"/>
    <property type="match status" value="2"/>
</dbReference>
<feature type="domain" description="Ubiquitin-like protease family profile" evidence="5">
    <location>
        <begin position="207"/>
        <end position="386"/>
    </location>
</feature>
<proteinExistence type="predicted"/>
<evidence type="ECO:0000259" key="5">
    <source>
        <dbReference type="PROSITE" id="PS50600"/>
    </source>
</evidence>
<sequence>MRLGLKLKKESKPPQEQQQEQQNQEFKFEFIFFNSNSQQQQFDNQDSNQFKLVIQNKSTKEQMIILKDYVYIGETQNNKMNGNGKIYIKQYDAYCNNNYFVYEGQFKNDQIDGKGTEYYGKTNNKKVDGVFQKFSLVEKFQEYNQDGSILIKQQNLQQSMLQQSFIQEDRSTNKTFRIKSGFKQTPPQPQQQKPQVKQNDKWTKFDVELSKDHLSSLLSEKAINDSIVEAYLNYINYIDSDRFFNLKSLAEIQVYKRTLIIPYFLFEQQKIDILNYFAEFSYLKGQFWLVYQQIFAIVNTNGHWILLQLCFEGQDIKMKVYDSCSKKKAIFYVTTCKHVWNVIEPIIKQYNLTISWKSKDIIVSECPQLAQPNDSGIFVCAYLKYLISNISLDQITQEVINNIRKTELFNVVKKEK</sequence>
<dbReference type="InterPro" id="IPR003653">
    <property type="entry name" value="Peptidase_C48_C"/>
</dbReference>
<reference evidence="6" key="1">
    <citation type="submission" date="2021-01" db="EMBL/GenBank/DDBJ databases">
        <authorList>
            <consortium name="Genoscope - CEA"/>
            <person name="William W."/>
        </authorList>
    </citation>
    <scope>NUCLEOTIDE SEQUENCE</scope>
</reference>
<name>A0A8S1XRZ2_PAROT</name>
<gene>
    <name evidence="6" type="ORF">POCTA_138.1.T1300026</name>
</gene>
<dbReference type="GO" id="GO:0008234">
    <property type="term" value="F:cysteine-type peptidase activity"/>
    <property type="evidence" value="ECO:0007669"/>
    <property type="project" value="InterPro"/>
</dbReference>
<evidence type="ECO:0000313" key="6">
    <source>
        <dbReference type="EMBL" id="CAD8203438.1"/>
    </source>
</evidence>
<organism evidence="6 7">
    <name type="scientific">Paramecium octaurelia</name>
    <dbReference type="NCBI Taxonomy" id="43137"/>
    <lineage>
        <taxon>Eukaryota</taxon>
        <taxon>Sar</taxon>
        <taxon>Alveolata</taxon>
        <taxon>Ciliophora</taxon>
        <taxon>Intramacronucleata</taxon>
        <taxon>Oligohymenophorea</taxon>
        <taxon>Peniculida</taxon>
        <taxon>Parameciidae</taxon>
        <taxon>Paramecium</taxon>
    </lineage>
</organism>
<keyword evidence="1" id="KW-0645">Protease</keyword>
<evidence type="ECO:0000256" key="4">
    <source>
        <dbReference type="SAM" id="MobiDB-lite"/>
    </source>
</evidence>
<evidence type="ECO:0000256" key="3">
    <source>
        <dbReference type="ARBA" id="ARBA00022801"/>
    </source>
</evidence>
<dbReference type="AlphaFoldDB" id="A0A8S1XRZ2"/>
<dbReference type="EMBL" id="CAJJDP010000130">
    <property type="protein sequence ID" value="CAD8203438.1"/>
    <property type="molecule type" value="Genomic_DNA"/>
</dbReference>
<keyword evidence="2" id="KW-0677">Repeat</keyword>
<protein>
    <recommendedName>
        <fullName evidence="5">Ubiquitin-like protease family profile domain-containing protein</fullName>
    </recommendedName>
</protein>
<comment type="caution">
    <text evidence="6">The sequence shown here is derived from an EMBL/GenBank/DDBJ whole genome shotgun (WGS) entry which is preliminary data.</text>
</comment>
<dbReference type="SMART" id="SM00698">
    <property type="entry name" value="MORN"/>
    <property type="match status" value="2"/>
</dbReference>
<dbReference type="InterPro" id="IPR003409">
    <property type="entry name" value="MORN"/>
</dbReference>
<feature type="region of interest" description="Disordered" evidence="4">
    <location>
        <begin position="1"/>
        <end position="21"/>
    </location>
</feature>
<evidence type="ECO:0000256" key="1">
    <source>
        <dbReference type="ARBA" id="ARBA00022670"/>
    </source>
</evidence>
<dbReference type="Pfam" id="PF02902">
    <property type="entry name" value="Peptidase_C48"/>
    <property type="match status" value="1"/>
</dbReference>
<evidence type="ECO:0000256" key="2">
    <source>
        <dbReference type="ARBA" id="ARBA00022737"/>
    </source>
</evidence>
<dbReference type="OrthoDB" id="5065855at2759"/>
<dbReference type="PROSITE" id="PS50600">
    <property type="entry name" value="ULP_PROTEASE"/>
    <property type="match status" value="1"/>
</dbReference>
<dbReference type="OMA" id="YNLTISW"/>
<keyword evidence="7" id="KW-1185">Reference proteome</keyword>
<dbReference type="GO" id="GO:0006508">
    <property type="term" value="P:proteolysis"/>
    <property type="evidence" value="ECO:0007669"/>
    <property type="project" value="UniProtKB-KW"/>
</dbReference>
<accession>A0A8S1XRZ2</accession>
<keyword evidence="3" id="KW-0378">Hydrolase</keyword>